<name>A0ACD5UZS5_AVESA</name>
<dbReference type="EnsemblPlants" id="AVESA.00010b.r2.2DG0350440.1">
    <property type="protein sequence ID" value="AVESA.00010b.r2.2DG0350440.1.CDS.1"/>
    <property type="gene ID" value="AVESA.00010b.r2.2DG0350440"/>
</dbReference>
<dbReference type="Proteomes" id="UP001732700">
    <property type="component" value="Chromosome 2D"/>
</dbReference>
<evidence type="ECO:0000313" key="1">
    <source>
        <dbReference type="EnsemblPlants" id="AVESA.00010b.r2.2DG0350440.1.CDS.1"/>
    </source>
</evidence>
<keyword evidence="2" id="KW-1185">Reference proteome</keyword>
<accession>A0ACD5UZS5</accession>
<reference evidence="1" key="1">
    <citation type="submission" date="2021-05" db="EMBL/GenBank/DDBJ databases">
        <authorList>
            <person name="Scholz U."/>
            <person name="Mascher M."/>
            <person name="Fiebig A."/>
        </authorList>
    </citation>
    <scope>NUCLEOTIDE SEQUENCE [LARGE SCALE GENOMIC DNA]</scope>
</reference>
<evidence type="ECO:0000313" key="2">
    <source>
        <dbReference type="Proteomes" id="UP001732700"/>
    </source>
</evidence>
<organism evidence="1 2">
    <name type="scientific">Avena sativa</name>
    <name type="common">Oat</name>
    <dbReference type="NCBI Taxonomy" id="4498"/>
    <lineage>
        <taxon>Eukaryota</taxon>
        <taxon>Viridiplantae</taxon>
        <taxon>Streptophyta</taxon>
        <taxon>Embryophyta</taxon>
        <taxon>Tracheophyta</taxon>
        <taxon>Spermatophyta</taxon>
        <taxon>Magnoliopsida</taxon>
        <taxon>Liliopsida</taxon>
        <taxon>Poales</taxon>
        <taxon>Poaceae</taxon>
        <taxon>BOP clade</taxon>
        <taxon>Pooideae</taxon>
        <taxon>Poodae</taxon>
        <taxon>Poeae</taxon>
        <taxon>Poeae Chloroplast Group 1 (Aveneae type)</taxon>
        <taxon>Aveninae</taxon>
        <taxon>Avena</taxon>
    </lineage>
</organism>
<reference evidence="1" key="2">
    <citation type="submission" date="2025-09" db="UniProtKB">
        <authorList>
            <consortium name="EnsemblPlants"/>
        </authorList>
    </citation>
    <scope>IDENTIFICATION</scope>
</reference>
<proteinExistence type="predicted"/>
<protein>
    <submittedName>
        <fullName evidence="1">Uncharacterized protein</fullName>
    </submittedName>
</protein>
<sequence length="110" mass="11747">MACLAVIEGAIRVGANHIIFESDSTNLVCALKTTSFDKATIGVLVKEARILCILNFDSSLFSFGRRACNTVAYEFAKLGASRESQDSVWVDVTPSCIVSLLASDSAVPEV</sequence>